<evidence type="ECO:0000256" key="3">
    <source>
        <dbReference type="ARBA" id="ARBA00023134"/>
    </source>
</evidence>
<feature type="domain" description="CP-type G" evidence="6">
    <location>
        <begin position="5"/>
        <end position="169"/>
    </location>
</feature>
<keyword evidence="2 4" id="KW-0547">Nucleotide-binding</keyword>
<feature type="binding site" evidence="5">
    <location>
        <begin position="49"/>
        <end position="52"/>
    </location>
    <ligand>
        <name>GTP</name>
        <dbReference type="ChEBI" id="CHEBI:37565"/>
    </ligand>
</feature>
<evidence type="ECO:0000313" key="8">
    <source>
        <dbReference type="Proteomes" id="UP000823960"/>
    </source>
</evidence>
<keyword evidence="4" id="KW-0963">Cytoplasm</keyword>
<feature type="binding site" evidence="5">
    <location>
        <begin position="121"/>
        <end position="126"/>
    </location>
    <ligand>
        <name>GTP</name>
        <dbReference type="ChEBI" id="CHEBI:37565"/>
    </ligand>
</feature>
<evidence type="ECO:0000256" key="1">
    <source>
        <dbReference type="ARBA" id="ARBA00014898"/>
    </source>
</evidence>
<comment type="similarity">
    <text evidence="4">Belongs to the TRAFAC class YlqF/YawG GTPase family. MTG1 subfamily.</text>
</comment>
<dbReference type="Gene3D" id="1.10.1580.10">
    <property type="match status" value="1"/>
</dbReference>
<keyword evidence="3 4" id="KW-0342">GTP-binding</keyword>
<dbReference type="SUPFAM" id="SSF52540">
    <property type="entry name" value="P-loop containing nucleoside triphosphate hydrolases"/>
    <property type="match status" value="1"/>
</dbReference>
<dbReference type="PANTHER" id="PTHR45782:SF4">
    <property type="entry name" value="MITOCHONDRIAL RIBOSOME-ASSOCIATED GTPASE 1"/>
    <property type="match status" value="1"/>
</dbReference>
<dbReference type="Gene3D" id="3.40.50.300">
    <property type="entry name" value="P-loop containing nucleotide triphosphate hydrolases"/>
    <property type="match status" value="1"/>
</dbReference>
<protein>
    <recommendedName>
        <fullName evidence="1 4">Ribosome biogenesis GTPase A</fullName>
    </recommendedName>
</protein>
<dbReference type="PANTHER" id="PTHR45782">
    <property type="entry name" value="MITOCHONDRIAL RIBOSOME-ASSOCIATED GTPASE 1"/>
    <property type="match status" value="1"/>
</dbReference>
<dbReference type="InterPro" id="IPR006073">
    <property type="entry name" value="GTP-bd"/>
</dbReference>
<dbReference type="GO" id="GO:0005737">
    <property type="term" value="C:cytoplasm"/>
    <property type="evidence" value="ECO:0007669"/>
    <property type="project" value="UniProtKB-SubCell"/>
</dbReference>
<evidence type="ECO:0000313" key="7">
    <source>
        <dbReference type="EMBL" id="HIV11372.1"/>
    </source>
</evidence>
<evidence type="ECO:0000256" key="4">
    <source>
        <dbReference type="PIRNR" id="PIRNR006230"/>
    </source>
</evidence>
<sequence>MAKAKRLIKNSVKLVDAVVEVIDARIPISSRNPELDELTASKPRIIVLNKSDMADENATSRWIEFFKKSGSYALSMDSRNQKNAKRLIPVARQALSEQLERWANKGYTGRGIRLMVVGIPNVGKSSLINSLAGSKRAKVEDRPGVTRGGQWVMISSDAELLDMPGILWPKFESRKTGLALAFTGAIKDDIMDIESLSCELINCLKRVSPNSFAARYRLEPKSLESLSDYELLEAVGKSRGFLASGGAVNTERAAAVLLDEFRSGRLGRITLEEPYDDDL</sequence>
<dbReference type="PRINTS" id="PR00326">
    <property type="entry name" value="GTP1OBG"/>
</dbReference>
<dbReference type="Pfam" id="PF01926">
    <property type="entry name" value="MMR_HSR1"/>
    <property type="match status" value="1"/>
</dbReference>
<feature type="binding site" evidence="5">
    <location>
        <position position="165"/>
    </location>
    <ligand>
        <name>GTP</name>
        <dbReference type="ChEBI" id="CHEBI:37565"/>
    </ligand>
</feature>
<dbReference type="FunFam" id="3.40.50.300:FF:000590">
    <property type="entry name" value="Ribosome biogenesis GTPase A"/>
    <property type="match status" value="1"/>
</dbReference>
<evidence type="ECO:0000256" key="2">
    <source>
        <dbReference type="ARBA" id="ARBA00022741"/>
    </source>
</evidence>
<comment type="function">
    <text evidence="4">Required for a late step of 50S ribosomal subunit assembly. Has GTPase activity.</text>
</comment>
<evidence type="ECO:0000259" key="6">
    <source>
        <dbReference type="PROSITE" id="PS51721"/>
    </source>
</evidence>
<dbReference type="InterPro" id="IPR019991">
    <property type="entry name" value="GTP-bd_ribosome_bgen"/>
</dbReference>
<dbReference type="EMBL" id="DVOL01000097">
    <property type="protein sequence ID" value="HIV11372.1"/>
    <property type="molecule type" value="Genomic_DNA"/>
</dbReference>
<dbReference type="NCBIfam" id="TIGR03596">
    <property type="entry name" value="GTPase_YlqF"/>
    <property type="match status" value="1"/>
</dbReference>
<comment type="caution">
    <text evidence="7">The sequence shown here is derived from an EMBL/GenBank/DDBJ whole genome shotgun (WGS) entry which is preliminary data.</text>
</comment>
<organism evidence="7 8">
    <name type="scientific">Candidatus Faeciplasma avium</name>
    <dbReference type="NCBI Taxonomy" id="2840798"/>
    <lineage>
        <taxon>Bacteria</taxon>
        <taxon>Bacillati</taxon>
        <taxon>Bacillota</taxon>
        <taxon>Clostridia</taxon>
        <taxon>Eubacteriales</taxon>
        <taxon>Oscillospiraceae</taxon>
        <taxon>Oscillospiraceae incertae sedis</taxon>
        <taxon>Candidatus Faeciplasma</taxon>
    </lineage>
</organism>
<dbReference type="PROSITE" id="PS51721">
    <property type="entry name" value="G_CP"/>
    <property type="match status" value="1"/>
</dbReference>
<name>A0A9D1NRA6_9FIRM</name>
<dbReference type="InterPro" id="IPR023179">
    <property type="entry name" value="GTP-bd_ortho_bundle_sf"/>
</dbReference>
<dbReference type="InterPro" id="IPR030378">
    <property type="entry name" value="G_CP_dom"/>
</dbReference>
<dbReference type="AlphaFoldDB" id="A0A9D1NRA6"/>
<accession>A0A9D1NRA6</accession>
<proteinExistence type="inferred from homology"/>
<dbReference type="InterPro" id="IPR016478">
    <property type="entry name" value="GTPase_MTG1"/>
</dbReference>
<dbReference type="GO" id="GO:0006412">
    <property type="term" value="P:translation"/>
    <property type="evidence" value="ECO:0007669"/>
    <property type="project" value="TreeGrafter"/>
</dbReference>
<evidence type="ECO:0000256" key="5">
    <source>
        <dbReference type="PIRSR" id="PIRSR006230-1"/>
    </source>
</evidence>
<dbReference type="CDD" id="cd01856">
    <property type="entry name" value="YlqF"/>
    <property type="match status" value="1"/>
</dbReference>
<dbReference type="PIRSF" id="PIRSF006230">
    <property type="entry name" value="MG442"/>
    <property type="match status" value="1"/>
</dbReference>
<dbReference type="GO" id="GO:0003924">
    <property type="term" value="F:GTPase activity"/>
    <property type="evidence" value="ECO:0007669"/>
    <property type="project" value="TreeGrafter"/>
</dbReference>
<comment type="subcellular location">
    <subcellularLocation>
        <location evidence="4">Cytoplasm</location>
    </subcellularLocation>
</comment>
<reference evidence="7" key="2">
    <citation type="journal article" date="2021" name="PeerJ">
        <title>Extensive microbial diversity within the chicken gut microbiome revealed by metagenomics and culture.</title>
        <authorList>
            <person name="Gilroy R."/>
            <person name="Ravi A."/>
            <person name="Getino M."/>
            <person name="Pursley I."/>
            <person name="Horton D.L."/>
            <person name="Alikhan N.F."/>
            <person name="Baker D."/>
            <person name="Gharbi K."/>
            <person name="Hall N."/>
            <person name="Watson M."/>
            <person name="Adriaenssens E.M."/>
            <person name="Foster-Nyarko E."/>
            <person name="Jarju S."/>
            <person name="Secka A."/>
            <person name="Antonio M."/>
            <person name="Oren A."/>
            <person name="Chaudhuri R.R."/>
            <person name="La Ragione R."/>
            <person name="Hildebrand F."/>
            <person name="Pallen M.J."/>
        </authorList>
    </citation>
    <scope>NUCLEOTIDE SEQUENCE</scope>
    <source>
        <strain evidence="7">1370</strain>
    </source>
</reference>
<gene>
    <name evidence="7" type="primary">ylqF</name>
    <name evidence="7" type="ORF">IAD28_06755</name>
</gene>
<dbReference type="InterPro" id="IPR027417">
    <property type="entry name" value="P-loop_NTPase"/>
</dbReference>
<dbReference type="GO" id="GO:0005525">
    <property type="term" value="F:GTP binding"/>
    <property type="evidence" value="ECO:0007669"/>
    <property type="project" value="UniProtKB-KW"/>
</dbReference>
<dbReference type="Proteomes" id="UP000823960">
    <property type="component" value="Unassembled WGS sequence"/>
</dbReference>
<reference evidence="7" key="1">
    <citation type="submission" date="2020-10" db="EMBL/GenBank/DDBJ databases">
        <authorList>
            <person name="Gilroy R."/>
        </authorList>
    </citation>
    <scope>NUCLEOTIDE SEQUENCE</scope>
    <source>
        <strain evidence="7">1370</strain>
    </source>
</reference>